<evidence type="ECO:0000259" key="1">
    <source>
        <dbReference type="Pfam" id="PF00149"/>
    </source>
</evidence>
<proteinExistence type="predicted"/>
<dbReference type="OrthoDB" id="113290at2"/>
<feature type="domain" description="Calcineurin-like phosphoesterase" evidence="1">
    <location>
        <begin position="3"/>
        <end position="211"/>
    </location>
</feature>
<protein>
    <submittedName>
        <fullName evidence="2">Phosphoesterase</fullName>
    </submittedName>
</protein>
<dbReference type="SUPFAM" id="SSF56300">
    <property type="entry name" value="Metallo-dependent phosphatases"/>
    <property type="match status" value="1"/>
</dbReference>
<evidence type="ECO:0000313" key="3">
    <source>
        <dbReference type="Proteomes" id="UP000242246"/>
    </source>
</evidence>
<dbReference type="STRING" id="1348632.GCA_001591745_00415"/>
<dbReference type="NCBIfam" id="TIGR03729">
    <property type="entry name" value="acc_ester"/>
    <property type="match status" value="1"/>
</dbReference>
<sequence>MKTLAILSDLHLDVNQFDAKYEAILIQTLLAESITDVHIAGDISNHFEEISKPFLTRLSRYFTVSYNLGNHDMLGMTADDIVTHDFKMRPIGSKHLLSFAGWYDYSFTPDTSYQQNLRTKNTLWFDRKIKRGLDDPSLTQQSLSQLNDVLTALTSAEKETLIIAMHFVPEQAFLMNHPKFVKFNAFLGSQRFHELFLAHGIKDVVFGHHHRSFDRYVDGIHYHSHPLGYKREWLITHDYFQKYPKYQHLNSYNLHRRYNLIKQTDEFDQYLLDNFSNELKKSLTIFTL</sequence>
<name>A0A2A5S1H3_9LACT</name>
<dbReference type="Gene3D" id="3.60.21.10">
    <property type="match status" value="1"/>
</dbReference>
<dbReference type="InterPro" id="IPR029052">
    <property type="entry name" value="Metallo-depent_PP-like"/>
</dbReference>
<dbReference type="AlphaFoldDB" id="A0A2A5S1H3"/>
<gene>
    <name evidence="2" type="ORF">RU87_GL001023</name>
</gene>
<accession>A0A2A5S1H3</accession>
<reference evidence="2 3" key="1">
    <citation type="submission" date="2014-12" db="EMBL/GenBank/DDBJ databases">
        <title>Draft genome sequences of 10 type strains of Lactococcus.</title>
        <authorList>
            <person name="Sun Z."/>
            <person name="Zhong Z."/>
            <person name="Liu W."/>
            <person name="Zhang W."/>
            <person name="Zhang H."/>
        </authorList>
    </citation>
    <scope>NUCLEOTIDE SEQUENCE [LARGE SCALE GENOMIC DNA]</scope>
    <source>
        <strain evidence="2 3">DSM 20686</strain>
    </source>
</reference>
<comment type="caution">
    <text evidence="2">The sequence shown here is derived from an EMBL/GenBank/DDBJ whole genome shotgun (WGS) entry which is preliminary data.</text>
</comment>
<dbReference type="CDD" id="cd00838">
    <property type="entry name" value="MPP_superfamily"/>
    <property type="match status" value="1"/>
</dbReference>
<dbReference type="PANTHER" id="PTHR36492">
    <property type="match status" value="1"/>
</dbReference>
<dbReference type="Proteomes" id="UP000242246">
    <property type="component" value="Unassembled WGS sequence"/>
</dbReference>
<dbReference type="RefSeq" id="WP_068160709.1">
    <property type="nucleotide sequence ID" value="NZ_JXJX01000004.1"/>
</dbReference>
<organism evidence="2 3">
    <name type="scientific">Pseudolactococcus plantarum</name>
    <dbReference type="NCBI Taxonomy" id="1365"/>
    <lineage>
        <taxon>Bacteria</taxon>
        <taxon>Bacillati</taxon>
        <taxon>Bacillota</taxon>
        <taxon>Bacilli</taxon>
        <taxon>Lactobacillales</taxon>
        <taxon>Streptococcaceae</taxon>
        <taxon>Pseudolactococcus</taxon>
    </lineage>
</organism>
<evidence type="ECO:0000313" key="2">
    <source>
        <dbReference type="EMBL" id="PCS07387.1"/>
    </source>
</evidence>
<dbReference type="Pfam" id="PF00149">
    <property type="entry name" value="Metallophos"/>
    <property type="match status" value="1"/>
</dbReference>
<dbReference type="InterPro" id="IPR004843">
    <property type="entry name" value="Calcineurin-like_PHP"/>
</dbReference>
<dbReference type="InterPro" id="IPR052963">
    <property type="entry name" value="Pantetheine_PDE"/>
</dbReference>
<dbReference type="GO" id="GO:0016787">
    <property type="term" value="F:hydrolase activity"/>
    <property type="evidence" value="ECO:0007669"/>
    <property type="project" value="InterPro"/>
</dbReference>
<dbReference type="PANTHER" id="PTHR36492:SF2">
    <property type="entry name" value="[ACYL-CARRIER-PROTEIN] PHOSPHODIESTERASE PPTH"/>
    <property type="match status" value="1"/>
</dbReference>
<dbReference type="InterPro" id="IPR022302">
    <property type="entry name" value="Phosphoesterase_putative"/>
</dbReference>
<dbReference type="EMBL" id="JXJX01000004">
    <property type="protein sequence ID" value="PCS07387.1"/>
    <property type="molecule type" value="Genomic_DNA"/>
</dbReference>
<keyword evidence="3" id="KW-1185">Reference proteome</keyword>